<dbReference type="PRINTS" id="PR00080">
    <property type="entry name" value="SDRFAMILY"/>
</dbReference>
<reference evidence="3 6" key="2">
    <citation type="submission" date="2016-10" db="EMBL/GenBank/DDBJ databases">
        <title>Hydorgenophaga sp. LPB0072 isolated from gastropod.</title>
        <authorList>
            <person name="Kim E."/>
            <person name="Yi H."/>
        </authorList>
    </citation>
    <scope>NUCLEOTIDE SEQUENCE [LARGE SCALE GENOMIC DNA]</scope>
    <source>
        <strain evidence="3 6">LPB0072</strain>
    </source>
</reference>
<name>A0A162P3C8_9BURK</name>
<dbReference type="SMART" id="SM00822">
    <property type="entry name" value="PKS_KR"/>
    <property type="match status" value="1"/>
</dbReference>
<evidence type="ECO:0000313" key="4">
    <source>
        <dbReference type="EMBL" id="OAD40952.1"/>
    </source>
</evidence>
<dbReference type="EMBL" id="LVWD01000026">
    <property type="protein sequence ID" value="OAD40952.1"/>
    <property type="molecule type" value="Genomic_DNA"/>
</dbReference>
<keyword evidence="5" id="KW-1185">Reference proteome</keyword>
<dbReference type="AlphaFoldDB" id="A0A162P3C8"/>
<evidence type="ECO:0000313" key="6">
    <source>
        <dbReference type="Proteomes" id="UP000185680"/>
    </source>
</evidence>
<dbReference type="STRING" id="1763535.LPB072_03190"/>
<dbReference type="PROSITE" id="PS00061">
    <property type="entry name" value="ADH_SHORT"/>
    <property type="match status" value="1"/>
</dbReference>
<proteinExistence type="inferred from homology"/>
<organism evidence="3 6">
    <name type="scientific">Hydrogenophaga crassostreae</name>
    <dbReference type="NCBI Taxonomy" id="1763535"/>
    <lineage>
        <taxon>Bacteria</taxon>
        <taxon>Pseudomonadati</taxon>
        <taxon>Pseudomonadota</taxon>
        <taxon>Betaproteobacteria</taxon>
        <taxon>Burkholderiales</taxon>
        <taxon>Comamonadaceae</taxon>
        <taxon>Hydrogenophaga</taxon>
    </lineage>
</organism>
<dbReference type="GO" id="GO:0030497">
    <property type="term" value="P:fatty acid elongation"/>
    <property type="evidence" value="ECO:0007669"/>
    <property type="project" value="TreeGrafter"/>
</dbReference>
<dbReference type="InterPro" id="IPR057326">
    <property type="entry name" value="KR_dom"/>
</dbReference>
<feature type="domain" description="Ketoreductase" evidence="2">
    <location>
        <begin position="17"/>
        <end position="222"/>
    </location>
</feature>
<gene>
    <name evidence="3" type="ORF">LPB072_03190</name>
    <name evidence="4" type="ORF">LPB72_13430</name>
</gene>
<evidence type="ECO:0000259" key="2">
    <source>
        <dbReference type="SMART" id="SM00822"/>
    </source>
</evidence>
<dbReference type="KEGG" id="hyl:LPB072_03190"/>
<dbReference type="PRINTS" id="PR00081">
    <property type="entry name" value="GDHRDH"/>
</dbReference>
<dbReference type="OrthoDB" id="8653364at2"/>
<dbReference type="InterPro" id="IPR020904">
    <property type="entry name" value="Sc_DH/Rdtase_CS"/>
</dbReference>
<accession>A0A162P3C8</accession>
<dbReference type="Gene3D" id="3.40.50.720">
    <property type="entry name" value="NAD(P)-binding Rossmann-like Domain"/>
    <property type="match status" value="1"/>
</dbReference>
<reference evidence="4 5" key="1">
    <citation type="submission" date="2016-02" db="EMBL/GenBank/DDBJ databases">
        <title>Draft genome sequence of Hydrogenophaga sp. LPB0072.</title>
        <authorList>
            <person name="Shin S.-K."/>
            <person name="Yi H."/>
        </authorList>
    </citation>
    <scope>NUCLEOTIDE SEQUENCE [LARGE SCALE GENOMIC DNA]</scope>
    <source>
        <strain evidence="4 5">LPB0072</strain>
    </source>
</reference>
<dbReference type="GO" id="GO:0016616">
    <property type="term" value="F:oxidoreductase activity, acting on the CH-OH group of donors, NAD or NADP as acceptor"/>
    <property type="evidence" value="ECO:0007669"/>
    <property type="project" value="UniProtKB-ARBA"/>
</dbReference>
<dbReference type="NCBIfam" id="NF004778">
    <property type="entry name" value="PRK06124.1"/>
    <property type="match status" value="1"/>
</dbReference>
<protein>
    <submittedName>
        <fullName evidence="3">Gluconate 5-dehydrogenase</fullName>
    </submittedName>
</protein>
<dbReference type="NCBIfam" id="NF005559">
    <property type="entry name" value="PRK07231.1"/>
    <property type="match status" value="1"/>
</dbReference>
<dbReference type="EMBL" id="CP017476">
    <property type="protein sequence ID" value="AOW12006.1"/>
    <property type="molecule type" value="Genomic_DNA"/>
</dbReference>
<dbReference type="Proteomes" id="UP000185680">
    <property type="component" value="Chromosome"/>
</dbReference>
<dbReference type="PANTHER" id="PTHR42760">
    <property type="entry name" value="SHORT-CHAIN DEHYDROGENASES/REDUCTASES FAMILY MEMBER"/>
    <property type="match status" value="1"/>
</dbReference>
<dbReference type="InterPro" id="IPR036291">
    <property type="entry name" value="NAD(P)-bd_dom_sf"/>
</dbReference>
<dbReference type="PANTHER" id="PTHR42760:SF40">
    <property type="entry name" value="3-OXOACYL-[ACYL-CARRIER-PROTEIN] REDUCTASE, CHLOROPLASTIC"/>
    <property type="match status" value="1"/>
</dbReference>
<dbReference type="FunFam" id="3.40.50.720:FF:000084">
    <property type="entry name" value="Short-chain dehydrogenase reductase"/>
    <property type="match status" value="1"/>
</dbReference>
<dbReference type="Proteomes" id="UP000185657">
    <property type="component" value="Unassembled WGS sequence"/>
</dbReference>
<dbReference type="Pfam" id="PF13561">
    <property type="entry name" value="adh_short_C2"/>
    <property type="match status" value="1"/>
</dbReference>
<sequence length="265" mass="27850">MNSQKATPQNLFSLQGQTALVTGASRGLGLEMAKALVDQGARVWLNGRDPLALEAATSLCNRTQAALGGQALALPFDVADETATQRAIAHILQTDQRFDILINNVGQRRRQTLDGLPADALRSMLETNLVSAWTLCREVATPMRAQGGGRIINITSIAGPIARAGDAAYTTAKGGLAAMTRALAAELGPHGINVNAIAPGYFATEANAAMVDDPQTQAWLQQRTSLGRWGQPEEIAGAAVFLASRAASYVTGQTLVVDGGYLAHF</sequence>
<dbReference type="RefSeq" id="WP_066091501.1">
    <property type="nucleotide sequence ID" value="NZ_CP017476.1"/>
</dbReference>
<comment type="similarity">
    <text evidence="1">Belongs to the short-chain dehydrogenases/reductases (SDR) family.</text>
</comment>
<evidence type="ECO:0000313" key="5">
    <source>
        <dbReference type="Proteomes" id="UP000185657"/>
    </source>
</evidence>
<dbReference type="InterPro" id="IPR002347">
    <property type="entry name" value="SDR_fam"/>
</dbReference>
<evidence type="ECO:0000313" key="3">
    <source>
        <dbReference type="EMBL" id="AOW12006.1"/>
    </source>
</evidence>
<evidence type="ECO:0000256" key="1">
    <source>
        <dbReference type="ARBA" id="ARBA00006484"/>
    </source>
</evidence>
<dbReference type="SUPFAM" id="SSF51735">
    <property type="entry name" value="NAD(P)-binding Rossmann-fold domains"/>
    <property type="match status" value="1"/>
</dbReference>